<proteinExistence type="predicted"/>
<dbReference type="Proteomes" id="UP000765509">
    <property type="component" value="Unassembled WGS sequence"/>
</dbReference>
<evidence type="ECO:0000313" key="1">
    <source>
        <dbReference type="EMBL" id="MBW0547439.1"/>
    </source>
</evidence>
<reference evidence="1" key="1">
    <citation type="submission" date="2021-03" db="EMBL/GenBank/DDBJ databases">
        <title>Draft genome sequence of rust myrtle Austropuccinia psidii MF-1, a brazilian biotype.</title>
        <authorList>
            <person name="Quecine M.C."/>
            <person name="Pachon D.M.R."/>
            <person name="Bonatelli M.L."/>
            <person name="Correr F.H."/>
            <person name="Franceschini L.M."/>
            <person name="Leite T.F."/>
            <person name="Margarido G.R.A."/>
            <person name="Almeida C.A."/>
            <person name="Ferrarezi J.A."/>
            <person name="Labate C.A."/>
        </authorList>
    </citation>
    <scope>NUCLEOTIDE SEQUENCE</scope>
    <source>
        <strain evidence="1">MF-1</strain>
    </source>
</reference>
<sequence length="145" mass="15930">MPAFHFSVAAFAATELQFCPHALKLRFLRVLQLLRSSKLHHGIKDHLHTTSPSLSFSPAVVLLTFKNFGLERFSFVSVLNLSNSSCCALYAPSGVSPAFVPRQLPTLVIMLTSTQEMFVCCPPLPTTQPEELSPKMPSQGLLCGR</sequence>
<gene>
    <name evidence="1" type="ORF">O181_087154</name>
</gene>
<name>A0A9Q3IP65_9BASI</name>
<keyword evidence="2" id="KW-1185">Reference proteome</keyword>
<dbReference type="AlphaFoldDB" id="A0A9Q3IP65"/>
<accession>A0A9Q3IP65</accession>
<organism evidence="1 2">
    <name type="scientific">Austropuccinia psidii MF-1</name>
    <dbReference type="NCBI Taxonomy" id="1389203"/>
    <lineage>
        <taxon>Eukaryota</taxon>
        <taxon>Fungi</taxon>
        <taxon>Dikarya</taxon>
        <taxon>Basidiomycota</taxon>
        <taxon>Pucciniomycotina</taxon>
        <taxon>Pucciniomycetes</taxon>
        <taxon>Pucciniales</taxon>
        <taxon>Sphaerophragmiaceae</taxon>
        <taxon>Austropuccinia</taxon>
    </lineage>
</organism>
<protein>
    <submittedName>
        <fullName evidence="1">Uncharacterized protein</fullName>
    </submittedName>
</protein>
<evidence type="ECO:0000313" key="2">
    <source>
        <dbReference type="Proteomes" id="UP000765509"/>
    </source>
</evidence>
<comment type="caution">
    <text evidence="1">The sequence shown here is derived from an EMBL/GenBank/DDBJ whole genome shotgun (WGS) entry which is preliminary data.</text>
</comment>
<dbReference type="EMBL" id="AVOT02052532">
    <property type="protein sequence ID" value="MBW0547439.1"/>
    <property type="molecule type" value="Genomic_DNA"/>
</dbReference>